<name>F0WVH1_9STRA</name>
<feature type="repeat" description="RCC1" evidence="3">
    <location>
        <begin position="354"/>
        <end position="405"/>
    </location>
</feature>
<dbReference type="Gene3D" id="2.130.10.30">
    <property type="entry name" value="Regulator of chromosome condensation 1/beta-lactamase-inhibitor protein II"/>
    <property type="match status" value="1"/>
</dbReference>
<feature type="repeat" description="RCC1" evidence="3">
    <location>
        <begin position="115"/>
        <end position="170"/>
    </location>
</feature>
<dbReference type="PROSITE" id="PS50012">
    <property type="entry name" value="RCC1_3"/>
    <property type="match status" value="7"/>
</dbReference>
<dbReference type="PANTHER" id="PTHR45982:SF1">
    <property type="entry name" value="REGULATOR OF CHROMOSOME CONDENSATION"/>
    <property type="match status" value="1"/>
</dbReference>
<dbReference type="InterPro" id="IPR051553">
    <property type="entry name" value="Ran_GTPase-activating"/>
</dbReference>
<dbReference type="GO" id="GO:0005085">
    <property type="term" value="F:guanyl-nucleotide exchange factor activity"/>
    <property type="evidence" value="ECO:0007669"/>
    <property type="project" value="TreeGrafter"/>
</dbReference>
<proteinExistence type="predicted"/>
<evidence type="ECO:0000259" key="4">
    <source>
        <dbReference type="Pfam" id="PF25390"/>
    </source>
</evidence>
<evidence type="ECO:0000256" key="2">
    <source>
        <dbReference type="ARBA" id="ARBA00022737"/>
    </source>
</evidence>
<reference evidence="5" key="1">
    <citation type="journal article" date="2011" name="PLoS Biol.">
        <title>Gene gain and loss during evolution of obligate parasitism in the white rust pathogen of Arabidopsis thaliana.</title>
        <authorList>
            <person name="Kemen E."/>
            <person name="Gardiner A."/>
            <person name="Schultz-Larsen T."/>
            <person name="Kemen A.C."/>
            <person name="Balmuth A.L."/>
            <person name="Robert-Seilaniantz A."/>
            <person name="Bailey K."/>
            <person name="Holub E."/>
            <person name="Studholme D.J."/>
            <person name="Maclean D."/>
            <person name="Jones J.D."/>
        </authorList>
    </citation>
    <scope>NUCLEOTIDE SEQUENCE</scope>
</reference>
<feature type="domain" description="RCC1-like" evidence="4">
    <location>
        <begin position="117"/>
        <end position="515"/>
    </location>
</feature>
<keyword evidence="2" id="KW-0677">Repeat</keyword>
<protein>
    <submittedName>
        <fullName evidence="5">Regulator of chromosome condensation (RCC1)like protein putative</fullName>
    </submittedName>
</protein>
<sequence length="530" mass="57461">MKKRSRLDGGISREEYNAAEMRTEIELSPFQGEKGQYPDNTDRSTFSFGAKKSAHSTNLTKSQQYSRNVLALNDSFCQILHAQLHKNPTSSWEDNMREYLHFLREIKLKLGSQCGKILTFGSGDCGQLAHGVDEDDDMIVMYPRVVQRLADISISFISCGGLHTAAISVDGSVYTWGCNDDGALGRNGEENFPAKVSGFGPLEKHQAIQAVAGDCHTLALTSSGEVFTWGCYKDKEGKLWCDAPNAGKAFKNKQTEPVLIHGLEDISDVRCGSCFNLARTSCGTVFSWGLGEQGQLGRKADLNMKNEHDKYDTKLVFDQHLTPARVTLGTESLSDVKTMGCGAYHSLFVVGGNGYLYACGLNNYGQLGIGNTCNSSDLALVEDLVAHNVMQVEGGTHHSAVLTVGGEVYTFGRGDSGQLGMLDECTSGNYKDRPQKVVMDPKAKNTYITSISCGSNHAIALSKDNQVFSWGYGDMMALGNGRDEDELKPKKIDSSKFDSGGMNIIQAEAGGQHSALLLAPISPPSIEFCA</sequence>
<feature type="repeat" description="RCC1" evidence="3">
    <location>
        <begin position="224"/>
        <end position="282"/>
    </location>
</feature>
<dbReference type="GO" id="GO:0005737">
    <property type="term" value="C:cytoplasm"/>
    <property type="evidence" value="ECO:0007669"/>
    <property type="project" value="TreeGrafter"/>
</dbReference>
<dbReference type="PANTHER" id="PTHR45982">
    <property type="entry name" value="REGULATOR OF CHROMOSOME CONDENSATION"/>
    <property type="match status" value="1"/>
</dbReference>
<dbReference type="InterPro" id="IPR009091">
    <property type="entry name" value="RCC1/BLIP-II"/>
</dbReference>
<dbReference type="PROSITE" id="PS00626">
    <property type="entry name" value="RCC1_2"/>
    <property type="match status" value="2"/>
</dbReference>
<evidence type="ECO:0000256" key="3">
    <source>
        <dbReference type="PROSITE-ProRule" id="PRU00235"/>
    </source>
</evidence>
<dbReference type="EMBL" id="FR824341">
    <property type="protein sequence ID" value="CCA25412.1"/>
    <property type="molecule type" value="Genomic_DNA"/>
</dbReference>
<keyword evidence="1" id="KW-0344">Guanine-nucleotide releasing factor</keyword>
<dbReference type="InterPro" id="IPR058923">
    <property type="entry name" value="RCC1-like_dom"/>
</dbReference>
<evidence type="ECO:0000313" key="5">
    <source>
        <dbReference type="EMBL" id="CCA25412.1"/>
    </source>
</evidence>
<accession>F0WVH1</accession>
<dbReference type="PRINTS" id="PR00633">
    <property type="entry name" value="RCCNDNSATION"/>
</dbReference>
<gene>
    <name evidence="5" type="primary">AlNc14C296G10306</name>
    <name evidence="5" type="ORF">ALNC14_115560</name>
</gene>
<dbReference type="SUPFAM" id="SSF50985">
    <property type="entry name" value="RCC1/BLIP-II"/>
    <property type="match status" value="1"/>
</dbReference>
<organism evidence="5">
    <name type="scientific">Albugo laibachii Nc14</name>
    <dbReference type="NCBI Taxonomy" id="890382"/>
    <lineage>
        <taxon>Eukaryota</taxon>
        <taxon>Sar</taxon>
        <taxon>Stramenopiles</taxon>
        <taxon>Oomycota</taxon>
        <taxon>Peronosporomycetes</taxon>
        <taxon>Albuginales</taxon>
        <taxon>Albuginaceae</taxon>
        <taxon>Albugo</taxon>
    </lineage>
</organism>
<feature type="repeat" description="RCC1" evidence="3">
    <location>
        <begin position="283"/>
        <end position="352"/>
    </location>
</feature>
<feature type="repeat" description="RCC1" evidence="3">
    <location>
        <begin position="406"/>
        <end position="464"/>
    </location>
</feature>
<dbReference type="HOGENOM" id="CLU_005210_6_2_1"/>
<feature type="repeat" description="RCC1" evidence="3">
    <location>
        <begin position="465"/>
        <end position="520"/>
    </location>
</feature>
<evidence type="ECO:0000256" key="1">
    <source>
        <dbReference type="ARBA" id="ARBA00022658"/>
    </source>
</evidence>
<dbReference type="InterPro" id="IPR000408">
    <property type="entry name" value="Reg_chr_condens"/>
</dbReference>
<reference evidence="5" key="2">
    <citation type="submission" date="2011-02" db="EMBL/GenBank/DDBJ databases">
        <authorList>
            <person name="MacLean D."/>
        </authorList>
    </citation>
    <scope>NUCLEOTIDE SEQUENCE</scope>
</reference>
<feature type="repeat" description="RCC1" evidence="3">
    <location>
        <begin position="171"/>
        <end position="223"/>
    </location>
</feature>
<dbReference type="AlphaFoldDB" id="F0WVH1"/>
<dbReference type="Pfam" id="PF25390">
    <property type="entry name" value="WD40_RLD"/>
    <property type="match status" value="1"/>
</dbReference>